<dbReference type="Proteomes" id="UP001237642">
    <property type="component" value="Unassembled WGS sequence"/>
</dbReference>
<comment type="caution">
    <text evidence="5">The sequence shown here is derived from an EMBL/GenBank/DDBJ whole genome shotgun (WGS) entry which is preliminary data.</text>
</comment>
<comment type="similarity">
    <text evidence="1">Belongs to the plant acyltransferase family.</text>
</comment>
<evidence type="ECO:0000313" key="5">
    <source>
        <dbReference type="EMBL" id="KAK1352922.1"/>
    </source>
</evidence>
<dbReference type="Pfam" id="PF02458">
    <property type="entry name" value="Transferase"/>
    <property type="match status" value="1"/>
</dbReference>
<reference evidence="5" key="1">
    <citation type="submission" date="2023-02" db="EMBL/GenBank/DDBJ databases">
        <title>Genome of toxic invasive species Heracleum sosnowskyi carries increased number of genes despite the absence of recent whole-genome duplications.</title>
        <authorList>
            <person name="Schelkunov M."/>
            <person name="Shtratnikova V."/>
            <person name="Makarenko M."/>
            <person name="Klepikova A."/>
            <person name="Omelchenko D."/>
            <person name="Novikova G."/>
            <person name="Obukhova E."/>
            <person name="Bogdanov V."/>
            <person name="Penin A."/>
            <person name="Logacheva M."/>
        </authorList>
    </citation>
    <scope>NUCLEOTIDE SEQUENCE</scope>
    <source>
        <strain evidence="5">Hsosn_3</strain>
        <tissue evidence="5">Leaf</tissue>
    </source>
</reference>
<proteinExistence type="inferred from homology"/>
<dbReference type="PANTHER" id="PTHR31623:SF83">
    <property type="entry name" value="ACETYL-COA-BENZYLALCOHOL ACETYLTRANSFERASE-LIKE"/>
    <property type="match status" value="1"/>
</dbReference>
<dbReference type="AlphaFoldDB" id="A0AAD8LY87"/>
<feature type="compositionally biased region" description="Basic and acidic residues" evidence="4">
    <location>
        <begin position="15"/>
        <end position="29"/>
    </location>
</feature>
<dbReference type="Gene3D" id="3.30.559.10">
    <property type="entry name" value="Chloramphenicol acetyltransferase-like domain"/>
    <property type="match status" value="1"/>
</dbReference>
<sequence>MESQPLSASDEVEAGTDKTRPESDSDSEVHIYNISFGKPVVAYPGEKAEKAVPWPNEASLSYWMLIERPQGISVDANAAAEKLWRKREKRLRQAQLQSENKEDPGGELSNILSKTYKSLIPTIYFFDSGSTSRHRLETSLSETLIRFDPLAGRFSVDGSCVSCNDEGVNYLEAEALDVTLAELLAKLPQILNLLWVEANGELN</sequence>
<feature type="region of interest" description="Disordered" evidence="4">
    <location>
        <begin position="1"/>
        <end position="29"/>
    </location>
</feature>
<dbReference type="PANTHER" id="PTHR31623">
    <property type="entry name" value="F21J9.9"/>
    <property type="match status" value="1"/>
</dbReference>
<evidence type="ECO:0000256" key="2">
    <source>
        <dbReference type="ARBA" id="ARBA00022679"/>
    </source>
</evidence>
<evidence type="ECO:0000256" key="3">
    <source>
        <dbReference type="ARBA" id="ARBA00023315"/>
    </source>
</evidence>
<evidence type="ECO:0000313" key="6">
    <source>
        <dbReference type="Proteomes" id="UP001237642"/>
    </source>
</evidence>
<gene>
    <name evidence="5" type="ORF">POM88_052760</name>
</gene>
<keyword evidence="6" id="KW-1185">Reference proteome</keyword>
<protein>
    <submittedName>
        <fullName evidence="5">Uncharacterized protein</fullName>
    </submittedName>
</protein>
<dbReference type="EMBL" id="JAUIZM010000014">
    <property type="protein sequence ID" value="KAK1352922.1"/>
    <property type="molecule type" value="Genomic_DNA"/>
</dbReference>
<accession>A0AAD8LY87</accession>
<evidence type="ECO:0000256" key="4">
    <source>
        <dbReference type="SAM" id="MobiDB-lite"/>
    </source>
</evidence>
<keyword evidence="3" id="KW-0012">Acyltransferase</keyword>
<dbReference type="GO" id="GO:0016746">
    <property type="term" value="F:acyltransferase activity"/>
    <property type="evidence" value="ECO:0007669"/>
    <property type="project" value="UniProtKB-KW"/>
</dbReference>
<keyword evidence="2" id="KW-0808">Transferase</keyword>
<evidence type="ECO:0000256" key="1">
    <source>
        <dbReference type="ARBA" id="ARBA00009861"/>
    </source>
</evidence>
<name>A0AAD8LY87_9APIA</name>
<reference evidence="5" key="2">
    <citation type="submission" date="2023-05" db="EMBL/GenBank/DDBJ databases">
        <authorList>
            <person name="Schelkunov M.I."/>
        </authorList>
    </citation>
    <scope>NUCLEOTIDE SEQUENCE</scope>
    <source>
        <strain evidence="5">Hsosn_3</strain>
        <tissue evidence="5">Leaf</tissue>
    </source>
</reference>
<organism evidence="5 6">
    <name type="scientific">Heracleum sosnowskyi</name>
    <dbReference type="NCBI Taxonomy" id="360622"/>
    <lineage>
        <taxon>Eukaryota</taxon>
        <taxon>Viridiplantae</taxon>
        <taxon>Streptophyta</taxon>
        <taxon>Embryophyta</taxon>
        <taxon>Tracheophyta</taxon>
        <taxon>Spermatophyta</taxon>
        <taxon>Magnoliopsida</taxon>
        <taxon>eudicotyledons</taxon>
        <taxon>Gunneridae</taxon>
        <taxon>Pentapetalae</taxon>
        <taxon>asterids</taxon>
        <taxon>campanulids</taxon>
        <taxon>Apiales</taxon>
        <taxon>Apiaceae</taxon>
        <taxon>Apioideae</taxon>
        <taxon>apioid superclade</taxon>
        <taxon>Tordylieae</taxon>
        <taxon>Tordyliinae</taxon>
        <taxon>Heracleum</taxon>
    </lineage>
</organism>
<dbReference type="InterPro" id="IPR023213">
    <property type="entry name" value="CAT-like_dom_sf"/>
</dbReference>